<evidence type="ECO:0000313" key="2">
    <source>
        <dbReference type="EMBL" id="CAG6792312.1"/>
    </source>
</evidence>
<evidence type="ECO:0000256" key="1">
    <source>
        <dbReference type="SAM" id="MobiDB-lite"/>
    </source>
</evidence>
<feature type="region of interest" description="Disordered" evidence="1">
    <location>
        <begin position="41"/>
        <end position="89"/>
    </location>
</feature>
<proteinExistence type="predicted"/>
<name>A0A8D9FJD9_9HEMI</name>
<dbReference type="AlphaFoldDB" id="A0A8D9FJD9"/>
<accession>A0A8D9FJD9</accession>
<sequence length="117" mass="12102">MGPQIRVDILKSGSSSDIGDSDPIASSSLFRISSASSLISLNTSSKSSPDLPSFISRLEAPPRPGRGGPGRPLVGHSKPSFHSPGPQSLFLSHSAPVRLLAPLPPHFLPSHSSSPSS</sequence>
<dbReference type="EMBL" id="HBUF01680880">
    <property type="protein sequence ID" value="CAG6792312.1"/>
    <property type="molecule type" value="Transcribed_RNA"/>
</dbReference>
<reference evidence="2" key="1">
    <citation type="submission" date="2021-05" db="EMBL/GenBank/DDBJ databases">
        <authorList>
            <person name="Alioto T."/>
            <person name="Alioto T."/>
            <person name="Gomez Garrido J."/>
        </authorList>
    </citation>
    <scope>NUCLEOTIDE SEQUENCE</scope>
</reference>
<protein>
    <submittedName>
        <fullName evidence="2">Uncharacterized protein</fullName>
    </submittedName>
</protein>
<organism evidence="2">
    <name type="scientific">Cacopsylla melanoneura</name>
    <dbReference type="NCBI Taxonomy" id="428564"/>
    <lineage>
        <taxon>Eukaryota</taxon>
        <taxon>Metazoa</taxon>
        <taxon>Ecdysozoa</taxon>
        <taxon>Arthropoda</taxon>
        <taxon>Hexapoda</taxon>
        <taxon>Insecta</taxon>
        <taxon>Pterygota</taxon>
        <taxon>Neoptera</taxon>
        <taxon>Paraneoptera</taxon>
        <taxon>Hemiptera</taxon>
        <taxon>Sternorrhyncha</taxon>
        <taxon>Psylloidea</taxon>
        <taxon>Psyllidae</taxon>
        <taxon>Psyllinae</taxon>
        <taxon>Cacopsylla</taxon>
    </lineage>
</organism>